<reference evidence="9 10" key="1">
    <citation type="submission" date="2016-03" db="EMBL/GenBank/DDBJ databases">
        <title>Pediococcus and Lactobacillus from brewery environment - whole genome sequencing and assembly.</title>
        <authorList>
            <person name="Behr J."/>
            <person name="Geissler A.J."/>
            <person name="Vogel R.F."/>
        </authorList>
    </citation>
    <scope>NUCLEOTIDE SEQUENCE [LARGE SCALE GENOMIC DNA]</scope>
    <source>
        <strain evidence="9 10">TMW 1.1995</strain>
    </source>
</reference>
<dbReference type="Gene3D" id="3.10.20.320">
    <property type="entry name" value="Putative peptidoglycan bound protein (lpxtg motif)"/>
    <property type="match status" value="1"/>
</dbReference>
<evidence type="ECO:0000256" key="2">
    <source>
        <dbReference type="ARBA" id="ARBA00022525"/>
    </source>
</evidence>
<feature type="compositionally biased region" description="Polar residues" evidence="5">
    <location>
        <begin position="108"/>
        <end position="124"/>
    </location>
</feature>
<feature type="compositionally biased region" description="Polar residues" evidence="5">
    <location>
        <begin position="950"/>
        <end position="969"/>
    </location>
</feature>
<feature type="region of interest" description="Disordered" evidence="5">
    <location>
        <begin position="50"/>
        <end position="151"/>
    </location>
</feature>
<evidence type="ECO:0000313" key="10">
    <source>
        <dbReference type="Proteomes" id="UP000093267"/>
    </source>
</evidence>
<feature type="domain" description="Gram-positive cocci surface proteins LPxTG" evidence="8">
    <location>
        <begin position="1035"/>
        <end position="1069"/>
    </location>
</feature>
<keyword evidence="6" id="KW-1133">Transmembrane helix</keyword>
<evidence type="ECO:0000256" key="4">
    <source>
        <dbReference type="ARBA" id="ARBA00023088"/>
    </source>
</evidence>
<dbReference type="PROSITE" id="PS50847">
    <property type="entry name" value="GRAM_POS_ANCHORING"/>
    <property type="match status" value="1"/>
</dbReference>
<feature type="compositionally biased region" description="Low complexity" evidence="5">
    <location>
        <begin position="50"/>
        <end position="84"/>
    </location>
</feature>
<keyword evidence="2" id="KW-0964">Secreted</keyword>
<dbReference type="InterPro" id="IPR022263">
    <property type="entry name" value="KxYKxGKxW"/>
</dbReference>
<protein>
    <recommendedName>
        <fullName evidence="8">Gram-positive cocci surface proteins LPxTG domain-containing protein</fullName>
    </recommendedName>
</protein>
<keyword evidence="6" id="KW-0472">Membrane</keyword>
<name>A0A1B2IZE9_9LACO</name>
<feature type="signal peptide" evidence="7">
    <location>
        <begin position="1"/>
        <end position="43"/>
    </location>
</feature>
<evidence type="ECO:0000256" key="5">
    <source>
        <dbReference type="SAM" id="MobiDB-lite"/>
    </source>
</evidence>
<dbReference type="AlphaFoldDB" id="A0A1B2IZE9"/>
<keyword evidence="4" id="KW-0572">Peptidoglycan-anchor</keyword>
<keyword evidence="6" id="KW-0812">Transmembrane</keyword>
<feature type="region of interest" description="Disordered" evidence="5">
    <location>
        <begin position="911"/>
        <end position="1041"/>
    </location>
</feature>
<feature type="compositionally biased region" description="Polar residues" evidence="5">
    <location>
        <begin position="917"/>
        <end position="941"/>
    </location>
</feature>
<sequence>MKYGERKVSHFKMYKVKRQWLFTGMGILVMSGTLAFSAPSVHADTVTTGGTTTTAVTDSNTTAASSIPESSGQSGTTSEQQATQDTAEANSTSEPTESQTSQSVQTPANVSTNTENDGSAKTTEPTTGQSVDTTTTTSVNATQPTTTAQVKTRVAAVAVSQAVTPDADDATTAKQAYLDDENGDYATAVTDYQSQSAAIQSQISDYQTAKAAYDTALSQYQTQLAQAEQDTTTDKTALKTQLTASYDSLASQYQALTTQLAAINTAVTTANQTYDDAYETLVNLYNALPENIQNAGTEIQDYNDTAADQASALVTDATNTAYATALQSTASGVSTMASDAQSLADGATEKILVTPDTTSDGTVEATLFGKTYTDANGDGKITYEDDVIPTVVSDLNTDITNVQAGDTTSLQGSYAEVVVLFNYLKQVADTALPYETDDGSVGRVESGEANTGSNALNPNGSQTASAFSSTYASELLSAIDGTKAQLENTLQTIYDQTGNTFDETAFNDTFDTTLKQVAIQIYTDQTNALIAMAEQLKTTFDAADNANDALWDTTSLWVAPTELAGELQDAIDTATQNAATGLAALQAMPASDDFLAMAYSTGNTAAGLPTSDTISGIWNGLYSTIDWFGTTVSPLMKNVVATADPNSTTDVDGNVTYSSDFVAQHAVVFDAATALANTVTQLVVKSGEITDDLQGVLTDLLTITGDFDVTLPAQLAPLTSSSTAAEAPEAVGSADVSYYDDTTGKPVSTTENALLGAQGDTVTWTATVPANYVLNQANAAGTYTLAATDGTVTIHLAHAIATTTAVEEYITAFVAGAGVDQTKLPADVVQTVTWTLQHDLVTDTWIATPDKTVIEAVLAPIIHADATTSYVPDLTGTIAGTLAAFTSSTDPTASIAGSTKTITYHAAYLPESDPQEKTQVPDTSPSTTLPTGGDSGTTVTRPDQGDSGEPSASGTTQETGNVTSPTVTIANPVAAQTGADKTQSDQLETSKANAAGDTTVTATEAGAATNLSSATTTSPTEKQEGATQSQTKQTLPQTNEQSTTIWSLLGLSLLGLMTAVAGIFKRRHS</sequence>
<dbReference type="NCBIfam" id="TIGR03715">
    <property type="entry name" value="KxYKxGKxW"/>
    <property type="match status" value="1"/>
</dbReference>
<evidence type="ECO:0000256" key="3">
    <source>
        <dbReference type="ARBA" id="ARBA00022729"/>
    </source>
</evidence>
<gene>
    <name evidence="9" type="ORF">AYR63_09855</name>
</gene>
<feature type="transmembrane region" description="Helical" evidence="6">
    <location>
        <begin position="1045"/>
        <end position="1064"/>
    </location>
</feature>
<feature type="compositionally biased region" description="Polar residues" evidence="5">
    <location>
        <begin position="448"/>
        <end position="463"/>
    </location>
</feature>
<evidence type="ECO:0000256" key="7">
    <source>
        <dbReference type="SAM" id="SignalP"/>
    </source>
</evidence>
<organism evidence="9 10">
    <name type="scientific">Secundilactobacillus paracollinoides</name>
    <dbReference type="NCBI Taxonomy" id="240427"/>
    <lineage>
        <taxon>Bacteria</taxon>
        <taxon>Bacillati</taxon>
        <taxon>Bacillota</taxon>
        <taxon>Bacilli</taxon>
        <taxon>Lactobacillales</taxon>
        <taxon>Lactobacillaceae</taxon>
        <taxon>Secundilactobacillus</taxon>
    </lineage>
</organism>
<feature type="region of interest" description="Disordered" evidence="5">
    <location>
        <begin position="438"/>
        <end position="463"/>
    </location>
</feature>
<dbReference type="NCBIfam" id="TIGR01167">
    <property type="entry name" value="LPXTG_anchor"/>
    <property type="match status" value="1"/>
</dbReference>
<feature type="compositionally biased region" description="Polar residues" evidence="5">
    <location>
        <begin position="979"/>
        <end position="992"/>
    </location>
</feature>
<feature type="compositionally biased region" description="Polar residues" evidence="5">
    <location>
        <begin position="1025"/>
        <end position="1041"/>
    </location>
</feature>
<dbReference type="InterPro" id="IPR019931">
    <property type="entry name" value="LPXTG_anchor"/>
</dbReference>
<proteinExistence type="predicted"/>
<keyword evidence="10" id="KW-1185">Reference proteome</keyword>
<dbReference type="Proteomes" id="UP000093267">
    <property type="component" value="Chromosome"/>
</dbReference>
<feature type="compositionally biased region" description="Low complexity" evidence="5">
    <location>
        <begin position="994"/>
        <end position="1020"/>
    </location>
</feature>
<feature type="compositionally biased region" description="Low complexity" evidence="5">
    <location>
        <begin position="91"/>
        <end position="107"/>
    </location>
</feature>
<feature type="compositionally biased region" description="Low complexity" evidence="5">
    <location>
        <begin position="125"/>
        <end position="148"/>
    </location>
</feature>
<feature type="chain" id="PRO_5008539214" description="Gram-positive cocci surface proteins LPxTG domain-containing protein" evidence="7">
    <location>
        <begin position="44"/>
        <end position="1069"/>
    </location>
</feature>
<accession>A0A1B2IZE9</accession>
<keyword evidence="3 7" id="KW-0732">Signal</keyword>
<evidence type="ECO:0000313" key="9">
    <source>
        <dbReference type="EMBL" id="ANZ67417.1"/>
    </source>
</evidence>
<dbReference type="RefSeq" id="WP_065902691.1">
    <property type="nucleotide sequence ID" value="NZ_CP014912.1"/>
</dbReference>
<dbReference type="Pfam" id="PF19258">
    <property type="entry name" value="KxYKxGKxW_sig"/>
    <property type="match status" value="1"/>
</dbReference>
<keyword evidence="1" id="KW-0134">Cell wall</keyword>
<evidence type="ECO:0000259" key="8">
    <source>
        <dbReference type="PROSITE" id="PS50847"/>
    </source>
</evidence>
<evidence type="ECO:0000256" key="1">
    <source>
        <dbReference type="ARBA" id="ARBA00022512"/>
    </source>
</evidence>
<evidence type="ECO:0000256" key="6">
    <source>
        <dbReference type="SAM" id="Phobius"/>
    </source>
</evidence>
<dbReference type="EMBL" id="CP014924">
    <property type="protein sequence ID" value="ANZ67417.1"/>
    <property type="molecule type" value="Genomic_DNA"/>
</dbReference>